<evidence type="ECO:0000313" key="2">
    <source>
        <dbReference type="EMBL" id="NMO04868.1"/>
    </source>
</evidence>
<organism evidence="2 3">
    <name type="scientific">Gordonia asplenii</name>
    <dbReference type="NCBI Taxonomy" id="2725283"/>
    <lineage>
        <taxon>Bacteria</taxon>
        <taxon>Bacillati</taxon>
        <taxon>Actinomycetota</taxon>
        <taxon>Actinomycetes</taxon>
        <taxon>Mycobacteriales</taxon>
        <taxon>Gordoniaceae</taxon>
        <taxon>Gordonia</taxon>
    </lineage>
</organism>
<sequence>MTSGDDASDPIDAQVVQSSPPHDVTPPVAAPSFAEVTGYTDAGIPTFDHVRDKIEQRVTRAIGSEELANETPEGQAADELYRKNKEAAASKLDEIRKSMGL</sequence>
<protein>
    <recommendedName>
        <fullName evidence="4">PspA domain-containing protein</fullName>
    </recommendedName>
</protein>
<comment type="caution">
    <text evidence="2">The sequence shown here is derived from an EMBL/GenBank/DDBJ whole genome shotgun (WGS) entry which is preliminary data.</text>
</comment>
<accession>A0A848LBA6</accession>
<proteinExistence type="predicted"/>
<dbReference type="Proteomes" id="UP000550729">
    <property type="component" value="Unassembled WGS sequence"/>
</dbReference>
<evidence type="ECO:0008006" key="4">
    <source>
        <dbReference type="Google" id="ProtNLM"/>
    </source>
</evidence>
<keyword evidence="3" id="KW-1185">Reference proteome</keyword>
<gene>
    <name evidence="2" type="ORF">HH308_26945</name>
</gene>
<evidence type="ECO:0000313" key="3">
    <source>
        <dbReference type="Proteomes" id="UP000550729"/>
    </source>
</evidence>
<dbReference type="AlphaFoldDB" id="A0A848LBA6"/>
<name>A0A848LBA6_9ACTN</name>
<reference evidence="2 3" key="1">
    <citation type="submission" date="2020-04" db="EMBL/GenBank/DDBJ databases">
        <title>Gordonia sp. nov. TBRC 11910.</title>
        <authorList>
            <person name="Suriyachadkun C."/>
        </authorList>
    </citation>
    <scope>NUCLEOTIDE SEQUENCE [LARGE SCALE GENOMIC DNA]</scope>
    <source>
        <strain evidence="2 3">TBRC 11910</strain>
    </source>
</reference>
<dbReference type="EMBL" id="JABBNB010000043">
    <property type="protein sequence ID" value="NMO04868.1"/>
    <property type="molecule type" value="Genomic_DNA"/>
</dbReference>
<evidence type="ECO:0000256" key="1">
    <source>
        <dbReference type="SAM" id="MobiDB-lite"/>
    </source>
</evidence>
<dbReference type="RefSeq" id="WP_170197374.1">
    <property type="nucleotide sequence ID" value="NZ_JABBNB010000043.1"/>
</dbReference>
<feature type="region of interest" description="Disordered" evidence="1">
    <location>
        <begin position="1"/>
        <end position="30"/>
    </location>
</feature>